<feature type="compositionally biased region" description="Polar residues" evidence="1">
    <location>
        <begin position="17"/>
        <end position="28"/>
    </location>
</feature>
<dbReference type="EMBL" id="LR999456">
    <property type="protein sequence ID" value="CAE6138089.1"/>
    <property type="molecule type" value="Genomic_DNA"/>
</dbReference>
<dbReference type="Proteomes" id="UP000682877">
    <property type="component" value="Chromosome 6"/>
</dbReference>
<feature type="compositionally biased region" description="Basic and acidic residues" evidence="1">
    <location>
        <begin position="53"/>
        <end position="63"/>
    </location>
</feature>
<dbReference type="NCBIfam" id="TIGR01638">
    <property type="entry name" value="Atha_cystat_rel"/>
    <property type="match status" value="2"/>
</dbReference>
<proteinExistence type="predicted"/>
<organism evidence="2 3">
    <name type="scientific">Arabidopsis arenosa</name>
    <name type="common">Sand rock-cress</name>
    <name type="synonym">Cardaminopsis arenosa</name>
    <dbReference type="NCBI Taxonomy" id="38785"/>
    <lineage>
        <taxon>Eukaryota</taxon>
        <taxon>Viridiplantae</taxon>
        <taxon>Streptophyta</taxon>
        <taxon>Embryophyta</taxon>
        <taxon>Tracheophyta</taxon>
        <taxon>Spermatophyta</taxon>
        <taxon>Magnoliopsida</taxon>
        <taxon>eudicotyledons</taxon>
        <taxon>Gunneridae</taxon>
        <taxon>Pentapetalae</taxon>
        <taxon>rosids</taxon>
        <taxon>malvids</taxon>
        <taxon>Brassicales</taxon>
        <taxon>Brassicaceae</taxon>
        <taxon>Camelineae</taxon>
        <taxon>Arabidopsis</taxon>
    </lineage>
</organism>
<sequence>MVLNQCGAETTIEDSMEASSSMVVNSYPTKRKAEFDPEEDEEEESDGENEEPSDPKAKIEESKAETDYYLKVPEWDVDSFNGLEYYSSPEAILSSDEEPLPEEGLEHYRIFKRQMIESMGFYTDPELRPYYHYKGICPMNLELEALTDKNFRQFWEEMVYVCLQKLNQEKDSNVEFFEVVRGYYRPGPRSKSYITFMAREKPDGLLVEYQAKCMVTLDRKRHPILCRPLMVSNLSGRLGALVLYSTPLPSFYHSSGSSKEWQDFGISLSQLARNREGFRVCSIVMLLNQCPNETTIEDSMEASSSVVVSSCLTKRKAEFDPEEEEESDGEIEELGKAKIEECKAGGIDYLKVPEWDVDSFDGLEYYSSPEVLFSSEDEPFSEEAIQHYRLFKHQMIESKGFYGDPALRPFDHYRGIKPMGLEWEALTDKDFRAYWEEMVYVCLRKLNQGKDSNVELVEVVRGYYRAGPRSKSYITFMAREKPDGPLVEYQAKCMVTLDRKRHPILCRPAPTPKP</sequence>
<evidence type="ECO:0000313" key="3">
    <source>
        <dbReference type="Proteomes" id="UP000682877"/>
    </source>
</evidence>
<keyword evidence="3" id="KW-1185">Reference proteome</keyword>
<gene>
    <name evidence="2" type="ORF">AARE701A_LOCUS16932</name>
</gene>
<accession>A0A8S2AQQ7</accession>
<evidence type="ECO:0000313" key="2">
    <source>
        <dbReference type="EMBL" id="CAE6138089.1"/>
    </source>
</evidence>
<dbReference type="InterPro" id="IPR006525">
    <property type="entry name" value="Cystatin-related_pln"/>
</dbReference>
<name>A0A8S2AQQ7_ARAAE</name>
<protein>
    <submittedName>
        <fullName evidence="2">Uncharacterized protein</fullName>
    </submittedName>
</protein>
<reference evidence="2" key="1">
    <citation type="submission" date="2021-01" db="EMBL/GenBank/DDBJ databases">
        <authorList>
            <person name="Bezrukov I."/>
        </authorList>
    </citation>
    <scope>NUCLEOTIDE SEQUENCE</scope>
</reference>
<dbReference type="PANTHER" id="PTHR31228:SF24">
    <property type="entry name" value="CYSTATIN_MONELLIN SUPERFAMILY PROTEIN"/>
    <property type="match status" value="1"/>
</dbReference>
<feature type="compositionally biased region" description="Acidic residues" evidence="1">
    <location>
        <begin position="36"/>
        <end position="52"/>
    </location>
</feature>
<dbReference type="PANTHER" id="PTHR31228">
    <property type="entry name" value="CYSTATIN/MONELLIN SUPERFAMILY PROTEIN"/>
    <property type="match status" value="1"/>
</dbReference>
<dbReference type="AlphaFoldDB" id="A0A8S2AQQ7"/>
<evidence type="ECO:0000256" key="1">
    <source>
        <dbReference type="SAM" id="MobiDB-lite"/>
    </source>
</evidence>
<feature type="region of interest" description="Disordered" evidence="1">
    <location>
        <begin position="1"/>
        <end position="63"/>
    </location>
</feature>